<comment type="caution">
    <text evidence="3">The sequence shown here is derived from an EMBL/GenBank/DDBJ whole genome shotgun (WGS) entry which is preliminary data.</text>
</comment>
<accession>A0AA39GHM7</accession>
<organism evidence="3 4">
    <name type="scientific">Sarocladium strictum</name>
    <name type="common">Black bundle disease fungus</name>
    <name type="synonym">Acremonium strictum</name>
    <dbReference type="NCBI Taxonomy" id="5046"/>
    <lineage>
        <taxon>Eukaryota</taxon>
        <taxon>Fungi</taxon>
        <taxon>Dikarya</taxon>
        <taxon>Ascomycota</taxon>
        <taxon>Pezizomycotina</taxon>
        <taxon>Sordariomycetes</taxon>
        <taxon>Hypocreomycetidae</taxon>
        <taxon>Hypocreales</taxon>
        <taxon>Sarocladiaceae</taxon>
        <taxon>Sarocladium</taxon>
    </lineage>
</organism>
<dbReference type="PANTHER" id="PTHR10696">
    <property type="entry name" value="GAMMA-BUTYROBETAINE HYDROXYLASE-RELATED"/>
    <property type="match status" value="1"/>
</dbReference>
<evidence type="ECO:0000313" key="4">
    <source>
        <dbReference type="Proteomes" id="UP001175261"/>
    </source>
</evidence>
<keyword evidence="4" id="KW-1185">Reference proteome</keyword>
<dbReference type="Proteomes" id="UP001175261">
    <property type="component" value="Unassembled WGS sequence"/>
</dbReference>
<keyword evidence="1" id="KW-0560">Oxidoreductase</keyword>
<protein>
    <recommendedName>
        <fullName evidence="2">TauD/TfdA-like domain-containing protein</fullName>
    </recommendedName>
</protein>
<gene>
    <name evidence="3" type="ORF">NLU13_5815</name>
</gene>
<dbReference type="PANTHER" id="PTHR10696:SF54">
    <property type="entry name" value="FAMILY OXIDOREDUCTASE, PUTATIVE (AFU_ORTHOLOGUE AFUA_4G13850)-RELATED"/>
    <property type="match status" value="1"/>
</dbReference>
<evidence type="ECO:0000256" key="1">
    <source>
        <dbReference type="ARBA" id="ARBA00023002"/>
    </source>
</evidence>
<evidence type="ECO:0000313" key="3">
    <source>
        <dbReference type="EMBL" id="KAK0387503.1"/>
    </source>
</evidence>
<dbReference type="FunFam" id="3.60.130.10:FF:000011">
    <property type="entry name" value="Taurine catabolism dioxygenase TauD"/>
    <property type="match status" value="1"/>
</dbReference>
<dbReference type="InterPro" id="IPR003819">
    <property type="entry name" value="TauD/TfdA-like"/>
</dbReference>
<proteinExistence type="predicted"/>
<dbReference type="SUPFAM" id="SSF51197">
    <property type="entry name" value="Clavaminate synthase-like"/>
    <property type="match status" value="1"/>
</dbReference>
<dbReference type="AlphaFoldDB" id="A0AA39GHM7"/>
<feature type="domain" description="TauD/TfdA-like" evidence="2">
    <location>
        <begin position="93"/>
        <end position="359"/>
    </location>
</feature>
<dbReference type="GO" id="GO:0016491">
    <property type="term" value="F:oxidoreductase activity"/>
    <property type="evidence" value="ECO:0007669"/>
    <property type="project" value="UniProtKB-KW"/>
</dbReference>
<dbReference type="Pfam" id="PF02668">
    <property type="entry name" value="TauD"/>
    <property type="match status" value="1"/>
</dbReference>
<dbReference type="EMBL" id="JAPDFR010000004">
    <property type="protein sequence ID" value="KAK0387503.1"/>
    <property type="molecule type" value="Genomic_DNA"/>
</dbReference>
<sequence length="405" mass="45646">MTAVSPIRGPPGQPDITYAPDFDRYQERRKAILSRNDLIKTLPEGLPKKLAGDLVWEGESVRTTYNWTYIFSSDQVKELEQALRHFQSLSTSKGHISPETFPLPTVQAELRRLSRELHHGHGFFVIRGINPDKYSREENIIIYAGISSHIAPIRGRQDSKYDGKPADVVLAHIKDLSAGNDSGVIGSPAYTTDKQVFHTDTGDIVSLYALNVAASGGASKLASTWKVYNELAETRPDIIHTLTQPWDVENFAQSDAKYTSRPLMFHQKGTRRSPERVILQYARRYFVGFGALPRSPDIPPITEAQAEALDALHFLGDKYCVSTDFQKGDMQYVNNLAVFHARDGFVDQGTQKRHLLRLWLRDPEHAWDIPKELAQRWEAVYGGVSADAQVFPLEPYVRSESNKGR</sequence>
<name>A0AA39GHM7_SARSR</name>
<reference evidence="3" key="1">
    <citation type="submission" date="2022-10" db="EMBL/GenBank/DDBJ databases">
        <title>Determination and structural analysis of whole genome sequence of Sarocladium strictum F4-1.</title>
        <authorList>
            <person name="Hu L."/>
            <person name="Jiang Y."/>
        </authorList>
    </citation>
    <scope>NUCLEOTIDE SEQUENCE</scope>
    <source>
        <strain evidence="3">F4-1</strain>
    </source>
</reference>
<dbReference type="Gene3D" id="3.60.130.10">
    <property type="entry name" value="Clavaminate synthase-like"/>
    <property type="match status" value="1"/>
</dbReference>
<dbReference type="InterPro" id="IPR042098">
    <property type="entry name" value="TauD-like_sf"/>
</dbReference>
<dbReference type="InterPro" id="IPR050411">
    <property type="entry name" value="AlphaKG_dependent_hydroxylases"/>
</dbReference>
<evidence type="ECO:0000259" key="2">
    <source>
        <dbReference type="Pfam" id="PF02668"/>
    </source>
</evidence>